<dbReference type="EMBL" id="WNYA01000003">
    <property type="protein sequence ID" value="KAG8581684.1"/>
    <property type="molecule type" value="Genomic_DNA"/>
</dbReference>
<dbReference type="PANTHER" id="PTHR12167:SF2">
    <property type="entry name" value="C-TYPE NATRIURETIC PEPTIDE"/>
    <property type="match status" value="1"/>
</dbReference>
<comment type="subcellular location">
    <subcellularLocation>
        <location evidence="1 5">Secreted</location>
    </subcellularLocation>
</comment>
<accession>A0AAV7CAM6</accession>
<protein>
    <recommendedName>
        <fullName evidence="9">C-type natriuretic peptide</fullName>
    </recommendedName>
</protein>
<dbReference type="InterPro" id="IPR002406">
    <property type="entry name" value="C_natriurtcpep"/>
</dbReference>
<dbReference type="PROSITE" id="PS00263">
    <property type="entry name" value="NATRIURETIC_PEPTIDE"/>
    <property type="match status" value="1"/>
</dbReference>
<evidence type="ECO:0000256" key="1">
    <source>
        <dbReference type="ARBA" id="ARBA00004613"/>
    </source>
</evidence>
<evidence type="ECO:0000256" key="5">
    <source>
        <dbReference type="RuleBase" id="RU003686"/>
    </source>
</evidence>
<sequence length="118" mass="13331">MHFCHLVCWGLVLAVLGCRTEAKPVVQAHHKSLRALLGEELAEYLASGERGERTIDPNTRARLLRDLRVDTRSKAVWSRLVNEYPNIRKFKSSNKKRISKSCFGHKLDRIGAMSGLGC</sequence>
<evidence type="ECO:0000256" key="4">
    <source>
        <dbReference type="ARBA" id="ARBA00022858"/>
    </source>
</evidence>
<evidence type="ECO:0000256" key="6">
    <source>
        <dbReference type="SAM" id="SignalP"/>
    </source>
</evidence>
<evidence type="ECO:0000313" key="7">
    <source>
        <dbReference type="EMBL" id="KAG8581684.1"/>
    </source>
</evidence>
<dbReference type="GO" id="GO:0097746">
    <property type="term" value="P:blood vessel diameter maintenance"/>
    <property type="evidence" value="ECO:0007669"/>
    <property type="project" value="UniProtKB-KW"/>
</dbReference>
<dbReference type="PRINTS" id="PR00710">
    <property type="entry name" value="NATPEPTIDES"/>
</dbReference>
<dbReference type="GO" id="GO:0007168">
    <property type="term" value="P:receptor guanylyl cyclase signaling pathway"/>
    <property type="evidence" value="ECO:0007669"/>
    <property type="project" value="TreeGrafter"/>
</dbReference>
<dbReference type="InterPro" id="IPR000663">
    <property type="entry name" value="Natr_peptide"/>
</dbReference>
<reference evidence="7" key="1">
    <citation type="thesis" date="2020" institute="ProQuest LLC" country="789 East Eisenhower Parkway, Ann Arbor, MI, USA">
        <title>Comparative Genomics and Chromosome Evolution.</title>
        <authorList>
            <person name="Mudd A.B."/>
        </authorList>
    </citation>
    <scope>NUCLEOTIDE SEQUENCE</scope>
    <source>
        <strain evidence="7">237g6f4</strain>
        <tissue evidence="7">Blood</tissue>
    </source>
</reference>
<name>A0AAV7CAM6_ENGPU</name>
<keyword evidence="4 5" id="KW-0838">Vasoactive</keyword>
<dbReference type="PANTHER" id="PTHR12167">
    <property type="entry name" value="C-TYPE NATRIURETIC PEPTIDE"/>
    <property type="match status" value="1"/>
</dbReference>
<dbReference type="SMART" id="SM00183">
    <property type="entry name" value="NAT_PEP"/>
    <property type="match status" value="1"/>
</dbReference>
<keyword evidence="3 6" id="KW-0732">Signal</keyword>
<dbReference type="Pfam" id="PF00212">
    <property type="entry name" value="ANP"/>
    <property type="match status" value="1"/>
</dbReference>
<dbReference type="GO" id="GO:0005179">
    <property type="term" value="F:hormone activity"/>
    <property type="evidence" value="ECO:0007669"/>
    <property type="project" value="InterPro"/>
</dbReference>
<dbReference type="GO" id="GO:0006182">
    <property type="term" value="P:cGMP biosynthetic process"/>
    <property type="evidence" value="ECO:0007669"/>
    <property type="project" value="TreeGrafter"/>
</dbReference>
<dbReference type="Proteomes" id="UP000824782">
    <property type="component" value="Unassembled WGS sequence"/>
</dbReference>
<evidence type="ECO:0000313" key="8">
    <source>
        <dbReference type="Proteomes" id="UP000824782"/>
    </source>
</evidence>
<evidence type="ECO:0000256" key="2">
    <source>
        <dbReference type="ARBA" id="ARBA00022525"/>
    </source>
</evidence>
<comment type="similarity">
    <text evidence="5">Belongs to the natriuretic peptide family.</text>
</comment>
<dbReference type="AlphaFoldDB" id="A0AAV7CAM6"/>
<dbReference type="PRINTS" id="PR00713">
    <property type="entry name" value="CNATPEPTIDE"/>
</dbReference>
<dbReference type="GO" id="GO:0005576">
    <property type="term" value="C:extracellular region"/>
    <property type="evidence" value="ECO:0007669"/>
    <property type="project" value="UniProtKB-SubCell"/>
</dbReference>
<evidence type="ECO:0000256" key="3">
    <source>
        <dbReference type="ARBA" id="ARBA00022729"/>
    </source>
</evidence>
<gene>
    <name evidence="7" type="ORF">GDO81_007754</name>
</gene>
<dbReference type="EMBL" id="WNYA01000003">
    <property type="protein sequence ID" value="KAG8581685.1"/>
    <property type="molecule type" value="Genomic_DNA"/>
</dbReference>
<dbReference type="InterPro" id="IPR030480">
    <property type="entry name" value="Natr_peptide_CS"/>
</dbReference>
<feature type="signal peptide" evidence="6">
    <location>
        <begin position="1"/>
        <end position="22"/>
    </location>
</feature>
<comment type="caution">
    <text evidence="7">The sequence shown here is derived from an EMBL/GenBank/DDBJ whole genome shotgun (WGS) entry which is preliminary data.</text>
</comment>
<keyword evidence="2" id="KW-0964">Secreted</keyword>
<evidence type="ECO:0008006" key="9">
    <source>
        <dbReference type="Google" id="ProtNLM"/>
    </source>
</evidence>
<keyword evidence="8" id="KW-1185">Reference proteome</keyword>
<feature type="chain" id="PRO_5044715751" description="C-type natriuretic peptide" evidence="6">
    <location>
        <begin position="23"/>
        <end position="118"/>
    </location>
</feature>
<organism evidence="7 8">
    <name type="scientific">Engystomops pustulosus</name>
    <name type="common">Tungara frog</name>
    <name type="synonym">Physalaemus pustulosus</name>
    <dbReference type="NCBI Taxonomy" id="76066"/>
    <lineage>
        <taxon>Eukaryota</taxon>
        <taxon>Metazoa</taxon>
        <taxon>Chordata</taxon>
        <taxon>Craniata</taxon>
        <taxon>Vertebrata</taxon>
        <taxon>Euteleostomi</taxon>
        <taxon>Amphibia</taxon>
        <taxon>Batrachia</taxon>
        <taxon>Anura</taxon>
        <taxon>Neobatrachia</taxon>
        <taxon>Hyloidea</taxon>
        <taxon>Leptodactylidae</taxon>
        <taxon>Leiuperinae</taxon>
        <taxon>Engystomops</taxon>
    </lineage>
</organism>
<proteinExistence type="inferred from homology"/>